<organism evidence="2">
    <name type="scientific">uncultured Planctomycetales bacterium HF0500_02G17</name>
    <dbReference type="NCBI Taxonomy" id="723608"/>
    <lineage>
        <taxon>Bacteria</taxon>
        <taxon>Pseudomonadati</taxon>
        <taxon>Planctomycetota</taxon>
        <taxon>Planctomycetia</taxon>
        <taxon>Planctomycetales</taxon>
        <taxon>environmental samples</taxon>
    </lineage>
</organism>
<evidence type="ECO:0000256" key="1">
    <source>
        <dbReference type="SAM" id="SignalP"/>
    </source>
</evidence>
<sequence>MRSNFRGTVARLCAFMLACVALVPAMGLAPEPDPVSNRWQLEVTPGDLQVAYVNTLDGAGAYVYFTYSVTNNTGTDLEFVPSFVLTTDSGLSMMSGLGVPASVTDHILRSLEHPFMQDQVDILGPIQQGPENAKHGLVVWPLRDFGADELRVFGAGFSGETETIELTDPRTGEEVELIFRKTLMLRFASPGEIRVGEMGDDAFPVLEKRWIMR</sequence>
<keyword evidence="1" id="KW-0732">Signal</keyword>
<name>E7C4M2_9BACT</name>
<dbReference type="EMBL" id="GU567984">
    <property type="protein sequence ID" value="ADI22396.1"/>
    <property type="molecule type" value="Genomic_DNA"/>
</dbReference>
<dbReference type="AlphaFoldDB" id="E7C4M2"/>
<reference evidence="2" key="1">
    <citation type="submission" date="2010-01" db="EMBL/GenBank/DDBJ databases">
        <title>Genome fragments of uncultured bacteria from the North Pacific subtropical Gyre.</title>
        <authorList>
            <person name="Pham V.D."/>
            <person name="Delong E.F."/>
        </authorList>
    </citation>
    <scope>NUCLEOTIDE SEQUENCE</scope>
</reference>
<protein>
    <submittedName>
        <fullName evidence="2">Uncharacterized protein</fullName>
    </submittedName>
</protein>
<feature type="chain" id="PRO_5003216195" evidence="1">
    <location>
        <begin position="30"/>
        <end position="213"/>
    </location>
</feature>
<proteinExistence type="predicted"/>
<feature type="signal peptide" evidence="1">
    <location>
        <begin position="1"/>
        <end position="29"/>
    </location>
</feature>
<evidence type="ECO:0000313" key="2">
    <source>
        <dbReference type="EMBL" id="ADI22396.1"/>
    </source>
</evidence>
<accession>E7C4M2</accession>